<sequence length="252" mass="24504">MFARVLATAMLCLTVSANMQVKRQATDAAQFTSAADQLISQYIPSTALPALESAISSAASVAQITGEPLSLIYEALLSSSIPGWFSSAVPSAYSTQIAALESNINALRVTSTPGGPLLPVATVVTTTNSAGSAITTTLSPSSTGPSSSATVTSTSITGLLTTTTTTPSGTATGAGSVVSSLTTEVISGVTSIFSTAVSTAVSKASSVASVASSAVSSAVSSSTSSAGGSLPTAVSRGAAVGMMGIFGLVAAM</sequence>
<evidence type="ECO:0000313" key="3">
    <source>
        <dbReference type="Proteomes" id="UP000070700"/>
    </source>
</evidence>
<dbReference type="GeneID" id="28831992"/>
<dbReference type="OrthoDB" id="4850190at2759"/>
<keyword evidence="3" id="KW-1185">Reference proteome</keyword>
<dbReference type="AlphaFoldDB" id="A0A194XJF2"/>
<protein>
    <submittedName>
        <fullName evidence="2">Uncharacterized protein</fullName>
    </submittedName>
</protein>
<feature type="chain" id="PRO_5008268343" evidence="1">
    <location>
        <begin position="18"/>
        <end position="252"/>
    </location>
</feature>
<feature type="signal peptide" evidence="1">
    <location>
        <begin position="1"/>
        <end position="17"/>
    </location>
</feature>
<evidence type="ECO:0000313" key="2">
    <source>
        <dbReference type="EMBL" id="KUJ20254.1"/>
    </source>
</evidence>
<reference evidence="2 3" key="1">
    <citation type="submission" date="2015-10" db="EMBL/GenBank/DDBJ databases">
        <title>Full genome of DAOMC 229536 Phialocephala scopiformis, a fungal endophyte of spruce producing the potent anti-insectan compound rugulosin.</title>
        <authorList>
            <consortium name="DOE Joint Genome Institute"/>
            <person name="Walker A.K."/>
            <person name="Frasz S.L."/>
            <person name="Seifert K.A."/>
            <person name="Miller J.D."/>
            <person name="Mondo S.J."/>
            <person name="Labutti K."/>
            <person name="Lipzen A."/>
            <person name="Dockter R."/>
            <person name="Kennedy M."/>
            <person name="Grigoriev I.V."/>
            <person name="Spatafora J.W."/>
        </authorList>
    </citation>
    <scope>NUCLEOTIDE SEQUENCE [LARGE SCALE GENOMIC DNA]</scope>
    <source>
        <strain evidence="2 3">CBS 120377</strain>
    </source>
</reference>
<dbReference type="InParanoid" id="A0A194XJF2"/>
<name>A0A194XJF2_MOLSC</name>
<dbReference type="EMBL" id="KQ947409">
    <property type="protein sequence ID" value="KUJ20254.1"/>
    <property type="molecule type" value="Genomic_DNA"/>
</dbReference>
<evidence type="ECO:0000256" key="1">
    <source>
        <dbReference type="SAM" id="SignalP"/>
    </source>
</evidence>
<dbReference type="Proteomes" id="UP000070700">
    <property type="component" value="Unassembled WGS sequence"/>
</dbReference>
<dbReference type="KEGG" id="psco:LY89DRAFT_779047"/>
<accession>A0A194XJF2</accession>
<gene>
    <name evidence="2" type="ORF">LY89DRAFT_779047</name>
</gene>
<organism evidence="2 3">
    <name type="scientific">Mollisia scopiformis</name>
    <name type="common">Conifer needle endophyte fungus</name>
    <name type="synonym">Phialocephala scopiformis</name>
    <dbReference type="NCBI Taxonomy" id="149040"/>
    <lineage>
        <taxon>Eukaryota</taxon>
        <taxon>Fungi</taxon>
        <taxon>Dikarya</taxon>
        <taxon>Ascomycota</taxon>
        <taxon>Pezizomycotina</taxon>
        <taxon>Leotiomycetes</taxon>
        <taxon>Helotiales</taxon>
        <taxon>Mollisiaceae</taxon>
        <taxon>Mollisia</taxon>
    </lineage>
</organism>
<dbReference type="RefSeq" id="XP_018074609.1">
    <property type="nucleotide sequence ID" value="XM_018222266.1"/>
</dbReference>
<keyword evidence="1" id="KW-0732">Signal</keyword>
<proteinExistence type="predicted"/>
<dbReference type="STRING" id="149040.A0A194XJF2"/>